<dbReference type="RefSeq" id="WP_066398669.1">
    <property type="nucleotide sequence ID" value="NZ_CP015378.1"/>
</dbReference>
<gene>
    <name evidence="2" type="ORF">ABE65_019470</name>
</gene>
<reference evidence="2 3" key="1">
    <citation type="submission" date="2016-04" db="EMBL/GenBank/DDBJ databases">
        <title>Complete genome sequence of Fictibacillus phosphorivorans G25-29, a strain toxic to nematodes.</title>
        <authorList>
            <person name="Zheng Z."/>
        </authorList>
    </citation>
    <scope>NUCLEOTIDE SEQUENCE [LARGE SCALE GENOMIC DNA]</scope>
    <source>
        <strain evidence="2 3">G25-29</strain>
    </source>
</reference>
<keyword evidence="3" id="KW-1185">Reference proteome</keyword>
<dbReference type="InterPro" id="IPR012454">
    <property type="entry name" value="DUF1659"/>
</dbReference>
<dbReference type="EMBL" id="CP015378">
    <property type="protein sequence ID" value="ANC78861.1"/>
    <property type="molecule type" value="Genomic_DNA"/>
</dbReference>
<dbReference type="AlphaFoldDB" id="A0A160IQU5"/>
<accession>A0A160IQU5</accession>
<evidence type="ECO:0000313" key="3">
    <source>
        <dbReference type="Proteomes" id="UP000076623"/>
    </source>
</evidence>
<feature type="domain" description="DUF1659" evidence="1">
    <location>
        <begin position="3"/>
        <end position="70"/>
    </location>
</feature>
<name>A0A160IQU5_9BACL</name>
<proteinExistence type="predicted"/>
<dbReference type="Proteomes" id="UP000076623">
    <property type="component" value="Chromosome"/>
</dbReference>
<sequence>MATAALIDSAMRLELDGGLDADNKPVVKYKNFANVKTTSTPDQLYAVANALSGLQVYPLVMIKRNDSFAIHS</sequence>
<dbReference type="KEGG" id="fpn:ABE65_019470"/>
<organism evidence="2 3">
    <name type="scientific">Fictibacillus phosphorivorans</name>
    <dbReference type="NCBI Taxonomy" id="1221500"/>
    <lineage>
        <taxon>Bacteria</taxon>
        <taxon>Bacillati</taxon>
        <taxon>Bacillota</taxon>
        <taxon>Bacilli</taxon>
        <taxon>Bacillales</taxon>
        <taxon>Fictibacillaceae</taxon>
        <taxon>Fictibacillus</taxon>
    </lineage>
</organism>
<dbReference type="STRING" id="1221500.ABE65_019470"/>
<evidence type="ECO:0000313" key="2">
    <source>
        <dbReference type="EMBL" id="ANC78861.1"/>
    </source>
</evidence>
<evidence type="ECO:0000259" key="1">
    <source>
        <dbReference type="Pfam" id="PF07872"/>
    </source>
</evidence>
<dbReference type="Pfam" id="PF07872">
    <property type="entry name" value="DUF1659"/>
    <property type="match status" value="1"/>
</dbReference>
<protein>
    <recommendedName>
        <fullName evidence="1">DUF1659 domain-containing protein</fullName>
    </recommendedName>
</protein>